<dbReference type="OrthoDB" id="1924260at2759"/>
<evidence type="ECO:0000256" key="5">
    <source>
        <dbReference type="PROSITE-ProRule" id="PRU01393"/>
    </source>
</evidence>
<dbReference type="GO" id="GO:0006511">
    <property type="term" value="P:ubiquitin-dependent protein catabolic process"/>
    <property type="evidence" value="ECO:0007669"/>
    <property type="project" value="InterPro"/>
</dbReference>
<evidence type="ECO:0000256" key="4">
    <source>
        <dbReference type="ARBA" id="ARBA00022807"/>
    </source>
</evidence>
<sequence>MDGLREAPIDLGAVNGEADWLDVVRPVISARIQK</sequence>
<evidence type="ECO:0000313" key="8">
    <source>
        <dbReference type="Proteomes" id="UP000271098"/>
    </source>
</evidence>
<dbReference type="AlphaFoldDB" id="A0A3P6SYS0"/>
<dbReference type="GO" id="GO:0004843">
    <property type="term" value="F:cysteine-type deubiquitinase activity"/>
    <property type="evidence" value="ECO:0007669"/>
    <property type="project" value="InterPro"/>
</dbReference>
<evidence type="ECO:0000256" key="3">
    <source>
        <dbReference type="ARBA" id="ARBA00022801"/>
    </source>
</evidence>
<dbReference type="InterPro" id="IPR036959">
    <property type="entry name" value="Peptidase_C12_UCH_sf"/>
</dbReference>
<feature type="domain" description="UCH catalytic" evidence="6">
    <location>
        <begin position="1"/>
        <end position="34"/>
    </location>
</feature>
<accession>A0A3P6SYS0</accession>
<gene>
    <name evidence="7" type="ORF">GPUH_LOCUS7903</name>
</gene>
<dbReference type="PROSITE" id="PS52048">
    <property type="entry name" value="UCH_DOMAIN"/>
    <property type="match status" value="1"/>
</dbReference>
<dbReference type="Proteomes" id="UP000271098">
    <property type="component" value="Unassembled WGS sequence"/>
</dbReference>
<dbReference type="InterPro" id="IPR001578">
    <property type="entry name" value="Peptidase_C12_UCH"/>
</dbReference>
<keyword evidence="1" id="KW-0645">Protease</keyword>
<keyword evidence="3" id="KW-0378">Hydrolase</keyword>
<comment type="similarity">
    <text evidence="5">Belongs to the peptidase C12 family.</text>
</comment>
<evidence type="ECO:0000259" key="6">
    <source>
        <dbReference type="PROSITE" id="PS52048"/>
    </source>
</evidence>
<comment type="caution">
    <text evidence="5">Lacks conserved residue(s) required for the propagation of feature annotation.</text>
</comment>
<proteinExistence type="inferred from homology"/>
<protein>
    <recommendedName>
        <fullName evidence="6">UCH catalytic domain-containing protein</fullName>
    </recommendedName>
</protein>
<reference evidence="7 8" key="1">
    <citation type="submission" date="2018-11" db="EMBL/GenBank/DDBJ databases">
        <authorList>
            <consortium name="Pathogen Informatics"/>
        </authorList>
    </citation>
    <scope>NUCLEOTIDE SEQUENCE [LARGE SCALE GENOMIC DNA]</scope>
</reference>
<organism evidence="7 8">
    <name type="scientific">Gongylonema pulchrum</name>
    <dbReference type="NCBI Taxonomy" id="637853"/>
    <lineage>
        <taxon>Eukaryota</taxon>
        <taxon>Metazoa</taxon>
        <taxon>Ecdysozoa</taxon>
        <taxon>Nematoda</taxon>
        <taxon>Chromadorea</taxon>
        <taxon>Rhabditida</taxon>
        <taxon>Spirurina</taxon>
        <taxon>Spiruromorpha</taxon>
        <taxon>Spiruroidea</taxon>
        <taxon>Gongylonematidae</taxon>
        <taxon>Gongylonema</taxon>
    </lineage>
</organism>
<evidence type="ECO:0000313" key="7">
    <source>
        <dbReference type="EMBL" id="VDK60064.1"/>
    </source>
</evidence>
<keyword evidence="8" id="KW-1185">Reference proteome</keyword>
<keyword evidence="4" id="KW-0788">Thiol protease</keyword>
<dbReference type="Gene3D" id="3.40.532.10">
    <property type="entry name" value="Peptidase C12, ubiquitin carboxyl-terminal hydrolase"/>
    <property type="match status" value="1"/>
</dbReference>
<evidence type="ECO:0000256" key="2">
    <source>
        <dbReference type="ARBA" id="ARBA00022786"/>
    </source>
</evidence>
<dbReference type="EMBL" id="UYRT01021606">
    <property type="protein sequence ID" value="VDK60064.1"/>
    <property type="molecule type" value="Genomic_DNA"/>
</dbReference>
<name>A0A3P6SYS0_9BILA</name>
<keyword evidence="2" id="KW-0833">Ubl conjugation pathway</keyword>
<evidence type="ECO:0000256" key="1">
    <source>
        <dbReference type="ARBA" id="ARBA00022670"/>
    </source>
</evidence>